<organism evidence="1">
    <name type="scientific">marine metagenome</name>
    <dbReference type="NCBI Taxonomy" id="408172"/>
    <lineage>
        <taxon>unclassified sequences</taxon>
        <taxon>metagenomes</taxon>
        <taxon>ecological metagenomes</taxon>
    </lineage>
</organism>
<protein>
    <recommendedName>
        <fullName evidence="2">Phenylacetic acid degradation b</fullName>
    </recommendedName>
</protein>
<dbReference type="EMBL" id="UINC01018759">
    <property type="protein sequence ID" value="SVA79062.1"/>
    <property type="molecule type" value="Genomic_DNA"/>
</dbReference>
<evidence type="ECO:0008006" key="2">
    <source>
        <dbReference type="Google" id="ProtNLM"/>
    </source>
</evidence>
<dbReference type="Gene3D" id="3.10.20.520">
    <property type="entry name" value="Phenylacetic acid degradation B"/>
    <property type="match status" value="1"/>
</dbReference>
<reference evidence="1" key="1">
    <citation type="submission" date="2018-05" db="EMBL/GenBank/DDBJ databases">
        <authorList>
            <person name="Lanie J.A."/>
            <person name="Ng W.-L."/>
            <person name="Kazmierczak K.M."/>
            <person name="Andrzejewski T.M."/>
            <person name="Davidsen T.M."/>
            <person name="Wayne K.J."/>
            <person name="Tettelin H."/>
            <person name="Glass J.I."/>
            <person name="Rusch D."/>
            <person name="Podicherti R."/>
            <person name="Tsui H.-C.T."/>
            <person name="Winkler M.E."/>
        </authorList>
    </citation>
    <scope>NUCLEOTIDE SEQUENCE</scope>
</reference>
<accession>A0A381YQZ1</accession>
<dbReference type="InterPro" id="IPR038693">
    <property type="entry name" value="PaaB_sf"/>
</dbReference>
<evidence type="ECO:0000313" key="1">
    <source>
        <dbReference type="EMBL" id="SVA79062.1"/>
    </source>
</evidence>
<proteinExistence type="predicted"/>
<dbReference type="AlphaFoldDB" id="A0A381YQZ1"/>
<sequence length="73" mass="8390">MATGQLYEVFARRTRDEPLGHVGTVNATSIDFARVYARTTYDEENWIEMIVVERAAMIPVIELEPLVEFKEAE</sequence>
<gene>
    <name evidence="1" type="ORF">METZ01_LOCUS131916</name>
</gene>
<name>A0A381YQZ1_9ZZZZ</name>